<dbReference type="SUPFAM" id="SSF88874">
    <property type="entry name" value="Receptor-binding domain of short tail fibre protein gp12"/>
    <property type="match status" value="1"/>
</dbReference>
<dbReference type="RefSeq" id="WP_219873313.1">
    <property type="nucleotide sequence ID" value="NZ_JAHZIJ010000010.1"/>
</dbReference>
<reference evidence="2 3" key="1">
    <citation type="submission" date="2021-07" db="EMBL/GenBank/DDBJ databases">
        <title>Paenibacillus radiodurans sp. nov., isolated from the southeastern edge of Tengger Desert.</title>
        <authorList>
            <person name="Zhang G."/>
        </authorList>
    </citation>
    <scope>NUCLEOTIDE SEQUENCE [LARGE SCALE GENOMIC DNA]</scope>
    <source>
        <strain evidence="2 3">DT7-4</strain>
    </source>
</reference>
<feature type="domain" description="Phage tail collar" evidence="1">
    <location>
        <begin position="8"/>
        <end position="63"/>
    </location>
</feature>
<gene>
    <name evidence="2" type="ORF">K0T92_15095</name>
</gene>
<dbReference type="InterPro" id="IPR037053">
    <property type="entry name" value="Phage_tail_collar_dom_sf"/>
</dbReference>
<protein>
    <submittedName>
        <fullName evidence="2">Tail fiber protein</fullName>
    </submittedName>
</protein>
<dbReference type="Proteomes" id="UP000812277">
    <property type="component" value="Unassembled WGS sequence"/>
</dbReference>
<evidence type="ECO:0000313" key="2">
    <source>
        <dbReference type="EMBL" id="MBW7476071.1"/>
    </source>
</evidence>
<accession>A0ABS7D859</accession>
<dbReference type="Pfam" id="PF07484">
    <property type="entry name" value="Collar"/>
    <property type="match status" value="1"/>
</dbReference>
<evidence type="ECO:0000313" key="3">
    <source>
        <dbReference type="Proteomes" id="UP000812277"/>
    </source>
</evidence>
<dbReference type="Gene3D" id="3.90.1340.10">
    <property type="entry name" value="Phage tail collar domain"/>
    <property type="match status" value="1"/>
</dbReference>
<comment type="caution">
    <text evidence="2">The sequence shown here is derived from an EMBL/GenBank/DDBJ whole genome shotgun (WGS) entry which is preliminary data.</text>
</comment>
<name>A0ABS7D859_9BACL</name>
<sequence>MAEPFLAEIRLFPFNLIPRGWAPCNGQLLAIQTNQALFSLLGTTYGGNGTTNFALPNLQGRAPIHPSSSIRAGLMQGEETHTLTINEMPAHNHQAIAGNTGTSANPVDNTWGTSAVTSYVASASGTMNAGALTPAGGSAAHTNMQPYLVLNYCIALNGIFPPRD</sequence>
<keyword evidence="3" id="KW-1185">Reference proteome</keyword>
<dbReference type="EMBL" id="JAHZIJ010000010">
    <property type="protein sequence ID" value="MBW7476071.1"/>
    <property type="molecule type" value="Genomic_DNA"/>
</dbReference>
<evidence type="ECO:0000259" key="1">
    <source>
        <dbReference type="Pfam" id="PF07484"/>
    </source>
</evidence>
<organism evidence="2 3">
    <name type="scientific">Paenibacillus oenotherae</name>
    <dbReference type="NCBI Taxonomy" id="1435645"/>
    <lineage>
        <taxon>Bacteria</taxon>
        <taxon>Bacillati</taxon>
        <taxon>Bacillota</taxon>
        <taxon>Bacilli</taxon>
        <taxon>Bacillales</taxon>
        <taxon>Paenibacillaceae</taxon>
        <taxon>Paenibacillus</taxon>
    </lineage>
</organism>
<proteinExistence type="predicted"/>
<dbReference type="InterPro" id="IPR011083">
    <property type="entry name" value="Phage_tail_collar_dom"/>
</dbReference>